<dbReference type="EMBL" id="JBHTHY010000003">
    <property type="protein sequence ID" value="MFD0795890.1"/>
    <property type="molecule type" value="Genomic_DNA"/>
</dbReference>
<gene>
    <name evidence="2" type="ORF">ACFQZJ_00340</name>
</gene>
<evidence type="ECO:0000313" key="3">
    <source>
        <dbReference type="Proteomes" id="UP001597012"/>
    </source>
</evidence>
<protein>
    <submittedName>
        <fullName evidence="2">DUF6168 family protein</fullName>
    </submittedName>
</protein>
<sequence length="129" mass="15022">MVIYLAVFGLLFTLGVAVHEYIIMNNSVKIGYSLVKVYLFHAIYSFLLCAVFQILSEVRKWQEQLGFLYLGALVFKLVFFSVLFSSFLFGQETFTFPERVSMLVPVFIFLLPEVYFIYKILMKIDAIKN</sequence>
<reference evidence="3" key="1">
    <citation type="journal article" date="2019" name="Int. J. Syst. Evol. Microbiol.">
        <title>The Global Catalogue of Microorganisms (GCM) 10K type strain sequencing project: providing services to taxonomists for standard genome sequencing and annotation.</title>
        <authorList>
            <consortium name="The Broad Institute Genomics Platform"/>
            <consortium name="The Broad Institute Genome Sequencing Center for Infectious Disease"/>
            <person name="Wu L."/>
            <person name="Ma J."/>
        </authorList>
    </citation>
    <scope>NUCLEOTIDE SEQUENCE [LARGE SCALE GENOMIC DNA]</scope>
    <source>
        <strain evidence="3">CCUG 61948</strain>
    </source>
</reference>
<dbReference type="RefSeq" id="WP_379933098.1">
    <property type="nucleotide sequence ID" value="NZ_JBHTHY010000003.1"/>
</dbReference>
<keyword evidence="1" id="KW-1133">Transmembrane helix</keyword>
<evidence type="ECO:0000256" key="1">
    <source>
        <dbReference type="SAM" id="Phobius"/>
    </source>
</evidence>
<feature type="transmembrane region" description="Helical" evidence="1">
    <location>
        <begin position="67"/>
        <end position="90"/>
    </location>
</feature>
<feature type="transmembrane region" description="Helical" evidence="1">
    <location>
        <begin position="102"/>
        <end position="121"/>
    </location>
</feature>
<proteinExistence type="predicted"/>
<accession>A0ABW3AYC0</accession>
<dbReference type="Pfam" id="PF19665">
    <property type="entry name" value="DUF6168"/>
    <property type="match status" value="1"/>
</dbReference>
<keyword evidence="1" id="KW-0812">Transmembrane</keyword>
<name>A0ABW3AYC0_9FLAO</name>
<comment type="caution">
    <text evidence="2">The sequence shown here is derived from an EMBL/GenBank/DDBJ whole genome shotgun (WGS) entry which is preliminary data.</text>
</comment>
<feature type="transmembrane region" description="Helical" evidence="1">
    <location>
        <begin position="33"/>
        <end position="55"/>
    </location>
</feature>
<keyword evidence="3" id="KW-1185">Reference proteome</keyword>
<organism evidence="2 3">
    <name type="scientific">Maribacter chungangensis</name>
    <dbReference type="NCBI Taxonomy" id="1069117"/>
    <lineage>
        <taxon>Bacteria</taxon>
        <taxon>Pseudomonadati</taxon>
        <taxon>Bacteroidota</taxon>
        <taxon>Flavobacteriia</taxon>
        <taxon>Flavobacteriales</taxon>
        <taxon>Flavobacteriaceae</taxon>
        <taxon>Maribacter</taxon>
    </lineage>
</organism>
<keyword evidence="1" id="KW-0472">Membrane</keyword>
<evidence type="ECO:0000313" key="2">
    <source>
        <dbReference type="EMBL" id="MFD0795890.1"/>
    </source>
</evidence>
<dbReference type="InterPro" id="IPR046166">
    <property type="entry name" value="DUF6168"/>
</dbReference>
<dbReference type="Proteomes" id="UP001597012">
    <property type="component" value="Unassembled WGS sequence"/>
</dbReference>